<dbReference type="InterPro" id="IPR011990">
    <property type="entry name" value="TPR-like_helical_dom_sf"/>
</dbReference>
<dbReference type="InterPro" id="IPR019734">
    <property type="entry name" value="TPR_rpt"/>
</dbReference>
<dbReference type="SUPFAM" id="SSF48452">
    <property type="entry name" value="TPR-like"/>
    <property type="match status" value="1"/>
</dbReference>
<feature type="repeat" description="TPR" evidence="1">
    <location>
        <begin position="21"/>
        <end position="54"/>
    </location>
</feature>
<dbReference type="AlphaFoldDB" id="A0A0C3Q7T4"/>
<evidence type="ECO:0000313" key="2">
    <source>
        <dbReference type="EMBL" id="KIO20176.1"/>
    </source>
</evidence>
<evidence type="ECO:0000313" key="3">
    <source>
        <dbReference type="Proteomes" id="UP000054248"/>
    </source>
</evidence>
<dbReference type="Gene3D" id="1.25.40.10">
    <property type="entry name" value="Tetratricopeptide repeat domain"/>
    <property type="match status" value="1"/>
</dbReference>
<proteinExistence type="predicted"/>
<dbReference type="Pfam" id="PF13424">
    <property type="entry name" value="TPR_12"/>
    <property type="match status" value="1"/>
</dbReference>
<accession>A0A0C3Q7T4</accession>
<reference evidence="2 3" key="1">
    <citation type="submission" date="2014-04" db="EMBL/GenBank/DDBJ databases">
        <authorList>
            <consortium name="DOE Joint Genome Institute"/>
            <person name="Kuo A."/>
            <person name="Girlanda M."/>
            <person name="Perotto S."/>
            <person name="Kohler A."/>
            <person name="Nagy L.G."/>
            <person name="Floudas D."/>
            <person name="Copeland A."/>
            <person name="Barry K.W."/>
            <person name="Cichocki N."/>
            <person name="Veneault-Fourrey C."/>
            <person name="LaButti K."/>
            <person name="Lindquist E.A."/>
            <person name="Lipzen A."/>
            <person name="Lundell T."/>
            <person name="Morin E."/>
            <person name="Murat C."/>
            <person name="Sun H."/>
            <person name="Tunlid A."/>
            <person name="Henrissat B."/>
            <person name="Grigoriev I.V."/>
            <person name="Hibbett D.S."/>
            <person name="Martin F."/>
            <person name="Nordberg H.P."/>
            <person name="Cantor M.N."/>
            <person name="Hua S.X."/>
        </authorList>
    </citation>
    <scope>NUCLEOTIDE SEQUENCE [LARGE SCALE GENOMIC DNA]</scope>
    <source>
        <strain evidence="2 3">MUT 4182</strain>
    </source>
</reference>
<dbReference type="PROSITE" id="PS50005">
    <property type="entry name" value="TPR"/>
    <property type="match status" value="1"/>
</dbReference>
<dbReference type="Proteomes" id="UP000054248">
    <property type="component" value="Unassembled WGS sequence"/>
</dbReference>
<organism evidence="2 3">
    <name type="scientific">Tulasnella calospora MUT 4182</name>
    <dbReference type="NCBI Taxonomy" id="1051891"/>
    <lineage>
        <taxon>Eukaryota</taxon>
        <taxon>Fungi</taxon>
        <taxon>Dikarya</taxon>
        <taxon>Basidiomycota</taxon>
        <taxon>Agaricomycotina</taxon>
        <taxon>Agaricomycetes</taxon>
        <taxon>Cantharellales</taxon>
        <taxon>Tulasnellaceae</taxon>
        <taxon>Tulasnella</taxon>
    </lineage>
</organism>
<sequence>EESYAEALAICRSIGYDLGRANALNGLGDVRRQQSKYTEAQESYAEAVAISKGIGNGIIQVNSALGLARIRLHQARYAEAKALVEVASSISERVKYVWGMDTSGELLENIFVKLLSSLIPASIHAEDSTTSSSLPVTDEFSAARP</sequence>
<dbReference type="EMBL" id="KN823184">
    <property type="protein sequence ID" value="KIO20176.1"/>
    <property type="molecule type" value="Genomic_DNA"/>
</dbReference>
<reference evidence="3" key="2">
    <citation type="submission" date="2015-01" db="EMBL/GenBank/DDBJ databases">
        <title>Evolutionary Origins and Diversification of the Mycorrhizal Mutualists.</title>
        <authorList>
            <consortium name="DOE Joint Genome Institute"/>
            <consortium name="Mycorrhizal Genomics Consortium"/>
            <person name="Kohler A."/>
            <person name="Kuo A."/>
            <person name="Nagy L.G."/>
            <person name="Floudas D."/>
            <person name="Copeland A."/>
            <person name="Barry K.W."/>
            <person name="Cichocki N."/>
            <person name="Veneault-Fourrey C."/>
            <person name="LaButti K."/>
            <person name="Lindquist E.A."/>
            <person name="Lipzen A."/>
            <person name="Lundell T."/>
            <person name="Morin E."/>
            <person name="Murat C."/>
            <person name="Riley R."/>
            <person name="Ohm R."/>
            <person name="Sun H."/>
            <person name="Tunlid A."/>
            <person name="Henrissat B."/>
            <person name="Grigoriev I.V."/>
            <person name="Hibbett D.S."/>
            <person name="Martin F."/>
        </authorList>
    </citation>
    <scope>NUCLEOTIDE SEQUENCE [LARGE SCALE GENOMIC DNA]</scope>
    <source>
        <strain evidence="3">MUT 4182</strain>
    </source>
</reference>
<dbReference type="HOGENOM" id="CLU_1791575_0_0_1"/>
<keyword evidence="1" id="KW-0802">TPR repeat</keyword>
<gene>
    <name evidence="2" type="ORF">M407DRAFT_30170</name>
</gene>
<dbReference type="OrthoDB" id="626167at2759"/>
<protein>
    <submittedName>
        <fullName evidence="2">Uncharacterized protein</fullName>
    </submittedName>
</protein>
<keyword evidence="3" id="KW-1185">Reference proteome</keyword>
<name>A0A0C3Q7T4_9AGAM</name>
<evidence type="ECO:0000256" key="1">
    <source>
        <dbReference type="PROSITE-ProRule" id="PRU00339"/>
    </source>
</evidence>
<feature type="non-terminal residue" evidence="2">
    <location>
        <position position="1"/>
    </location>
</feature>